<evidence type="ECO:0000313" key="2">
    <source>
        <dbReference type="EMBL" id="PWK16441.1"/>
    </source>
</evidence>
<feature type="domain" description="DUF3291" evidence="1">
    <location>
        <begin position="70"/>
        <end position="136"/>
    </location>
</feature>
<organism evidence="2 3">
    <name type="scientific">Tumebacillus permanentifrigoris</name>
    <dbReference type="NCBI Taxonomy" id="378543"/>
    <lineage>
        <taxon>Bacteria</taxon>
        <taxon>Bacillati</taxon>
        <taxon>Bacillota</taxon>
        <taxon>Bacilli</taxon>
        <taxon>Bacillales</taxon>
        <taxon>Alicyclobacillaceae</taxon>
        <taxon>Tumebacillus</taxon>
    </lineage>
</organism>
<dbReference type="OrthoDB" id="2619675at2"/>
<dbReference type="Proteomes" id="UP000245634">
    <property type="component" value="Unassembled WGS sequence"/>
</dbReference>
<evidence type="ECO:0000313" key="3">
    <source>
        <dbReference type="Proteomes" id="UP000245634"/>
    </source>
</evidence>
<sequence>MSRRKWVHHPGPRVTYGERDLSQLGPDALVTITRSEQLGMFRLLVAAVVNQFIMSQMVKRDDVLFAEIASDLKSSWAQTMTVWKNGREMTDFRNSGAHAKAIKFFHWVFYGGRVQSYVLSYQAKGQIPTVEEAAQIVMQYGRYADGGDIQRPARNPHAS</sequence>
<proteinExistence type="predicted"/>
<dbReference type="InterPro" id="IPR021708">
    <property type="entry name" value="DUF3291"/>
</dbReference>
<name>A0A316DE04_9BACL</name>
<protein>
    <submittedName>
        <fullName evidence="2">Uncharacterized protein DUF3291</fullName>
    </submittedName>
</protein>
<dbReference type="Pfam" id="PF11695">
    <property type="entry name" value="DUF3291"/>
    <property type="match status" value="1"/>
</dbReference>
<gene>
    <name evidence="2" type="ORF">C7459_101305</name>
</gene>
<dbReference type="EMBL" id="QGGL01000001">
    <property type="protein sequence ID" value="PWK16441.1"/>
    <property type="molecule type" value="Genomic_DNA"/>
</dbReference>
<comment type="caution">
    <text evidence="2">The sequence shown here is derived from an EMBL/GenBank/DDBJ whole genome shotgun (WGS) entry which is preliminary data.</text>
</comment>
<keyword evidence="3" id="KW-1185">Reference proteome</keyword>
<evidence type="ECO:0000259" key="1">
    <source>
        <dbReference type="Pfam" id="PF11695"/>
    </source>
</evidence>
<accession>A0A316DE04</accession>
<dbReference type="AlphaFoldDB" id="A0A316DE04"/>
<reference evidence="2 3" key="1">
    <citation type="submission" date="2018-05" db="EMBL/GenBank/DDBJ databases">
        <title>Genomic Encyclopedia of Type Strains, Phase IV (KMG-IV): sequencing the most valuable type-strain genomes for metagenomic binning, comparative biology and taxonomic classification.</title>
        <authorList>
            <person name="Goeker M."/>
        </authorList>
    </citation>
    <scope>NUCLEOTIDE SEQUENCE [LARGE SCALE GENOMIC DNA]</scope>
    <source>
        <strain evidence="2 3">DSM 18773</strain>
    </source>
</reference>
<dbReference type="RefSeq" id="WP_109685537.1">
    <property type="nucleotide sequence ID" value="NZ_QGGL01000001.1"/>
</dbReference>